<dbReference type="STRING" id="578459.A0A194S7U7"/>
<feature type="compositionally biased region" description="Low complexity" evidence="1">
    <location>
        <begin position="42"/>
        <end position="74"/>
    </location>
</feature>
<gene>
    <name evidence="3" type="ORF">RHOBADRAFT_52614</name>
</gene>
<dbReference type="OrthoDB" id="10261212at2759"/>
<evidence type="ECO:0000256" key="1">
    <source>
        <dbReference type="SAM" id="MobiDB-lite"/>
    </source>
</evidence>
<organism evidence="3 4">
    <name type="scientific">Rhodotorula graminis (strain WP1)</name>
    <dbReference type="NCBI Taxonomy" id="578459"/>
    <lineage>
        <taxon>Eukaryota</taxon>
        <taxon>Fungi</taxon>
        <taxon>Dikarya</taxon>
        <taxon>Basidiomycota</taxon>
        <taxon>Pucciniomycotina</taxon>
        <taxon>Microbotryomycetes</taxon>
        <taxon>Sporidiobolales</taxon>
        <taxon>Sporidiobolaceae</taxon>
        <taxon>Rhodotorula</taxon>
    </lineage>
</organism>
<feature type="region of interest" description="Disordered" evidence="1">
    <location>
        <begin position="460"/>
        <end position="487"/>
    </location>
</feature>
<feature type="compositionally biased region" description="Basic and acidic residues" evidence="1">
    <location>
        <begin position="474"/>
        <end position="487"/>
    </location>
</feature>
<feature type="compositionally biased region" description="Basic and acidic residues" evidence="1">
    <location>
        <begin position="98"/>
        <end position="108"/>
    </location>
</feature>
<feature type="compositionally biased region" description="Basic and acidic residues" evidence="1">
    <location>
        <begin position="581"/>
        <end position="592"/>
    </location>
</feature>
<dbReference type="InterPro" id="IPR033979">
    <property type="entry name" value="MINDY_domain"/>
</dbReference>
<dbReference type="GO" id="GO:0071944">
    <property type="term" value="C:cell periphery"/>
    <property type="evidence" value="ECO:0007669"/>
    <property type="project" value="TreeGrafter"/>
</dbReference>
<feature type="compositionally biased region" description="Gly residues" evidence="1">
    <location>
        <begin position="462"/>
        <end position="473"/>
    </location>
</feature>
<dbReference type="GO" id="GO:1990380">
    <property type="term" value="F:K48-linked deubiquitinase activity"/>
    <property type="evidence" value="ECO:0007669"/>
    <property type="project" value="InterPro"/>
</dbReference>
<dbReference type="EMBL" id="KQ474076">
    <property type="protein sequence ID" value="KPV76634.1"/>
    <property type="molecule type" value="Genomic_DNA"/>
</dbReference>
<dbReference type="PANTHER" id="PTHR18063:SF6">
    <property type="entry name" value="UBIQUITIN CARBOXYL-TERMINAL HYDROLASE"/>
    <property type="match status" value="1"/>
</dbReference>
<dbReference type="Pfam" id="PF04424">
    <property type="entry name" value="MINDY_DUB"/>
    <property type="match status" value="1"/>
</dbReference>
<feature type="domain" description="MINDY deubiquitinase" evidence="2">
    <location>
        <begin position="151"/>
        <end position="451"/>
    </location>
</feature>
<feature type="region of interest" description="Disordered" evidence="1">
    <location>
        <begin position="504"/>
        <end position="592"/>
    </location>
</feature>
<evidence type="ECO:0000313" key="4">
    <source>
        <dbReference type="Proteomes" id="UP000053890"/>
    </source>
</evidence>
<feature type="compositionally biased region" description="Basic and acidic residues" evidence="1">
    <location>
        <begin position="505"/>
        <end position="522"/>
    </location>
</feature>
<evidence type="ECO:0000259" key="2">
    <source>
        <dbReference type="Pfam" id="PF04424"/>
    </source>
</evidence>
<feature type="compositionally biased region" description="Low complexity" evidence="1">
    <location>
        <begin position="523"/>
        <end position="535"/>
    </location>
</feature>
<dbReference type="Proteomes" id="UP000053890">
    <property type="component" value="Unassembled WGS sequence"/>
</dbReference>
<feature type="region of interest" description="Disordered" evidence="1">
    <location>
        <begin position="1"/>
        <end position="109"/>
    </location>
</feature>
<protein>
    <recommendedName>
        <fullName evidence="2">MINDY deubiquitinase domain-containing protein</fullName>
    </recommendedName>
</protein>
<proteinExistence type="predicted"/>
<dbReference type="GO" id="GO:0071108">
    <property type="term" value="P:protein K48-linked deubiquitination"/>
    <property type="evidence" value="ECO:0007669"/>
    <property type="project" value="TreeGrafter"/>
</dbReference>
<dbReference type="OMA" id="ILFRNSH"/>
<feature type="region of interest" description="Disordered" evidence="1">
    <location>
        <begin position="121"/>
        <end position="141"/>
    </location>
</feature>
<accession>A0A194S7U7</accession>
<dbReference type="GO" id="GO:0005829">
    <property type="term" value="C:cytosol"/>
    <property type="evidence" value="ECO:0007669"/>
    <property type="project" value="TreeGrafter"/>
</dbReference>
<dbReference type="GO" id="GO:0016807">
    <property type="term" value="F:cysteine-type carboxypeptidase activity"/>
    <property type="evidence" value="ECO:0007669"/>
    <property type="project" value="TreeGrafter"/>
</dbReference>
<dbReference type="AlphaFoldDB" id="A0A194S7U7"/>
<dbReference type="RefSeq" id="XP_018272683.1">
    <property type="nucleotide sequence ID" value="XM_018416423.1"/>
</dbReference>
<keyword evidence="4" id="KW-1185">Reference proteome</keyword>
<evidence type="ECO:0000313" key="3">
    <source>
        <dbReference type="EMBL" id="KPV76634.1"/>
    </source>
</evidence>
<sequence length="592" mass="62615">MSAQDDSPASPRPVAPPAAAILEPSQLAVGERAPASHERRASAPAAPPSSSTASPPTASPADALPSAAPAPASPQDLARQLASFRVQPPVSDSPANPTERDVVEREGQVDEEEWLLKTIAFPPLPPTPLEASPDDGDVSHHHGFETDERLRVKVVCQNANGPCSLIALCNILILRGDLDVAPGRTSVTYSYLSNLLADYFLRASSSSAATPSGHELSLEAALSILPQTRYGLNLNPRFDRIDGFASPPSSSSSAAATSSGELALFALARIPLLHGWLADPAEPEAYDALVGEEGCRDYDTALERVVEGAEVAGGAGRLDVREEELSDEEMVREAELRSGWTEEQARKVRRAYLINTFLSSTSTQLTYPGLSALCTSPSLLPPSGLAALFRNSHLSVLYRRPTLPSTSSPSASTSGPELFTLVTDAAFAREEGIVWESLEDVDGAECAFFDAALRRSSVRGGDWVGSGGSSGGGDHSRNRDERVGRDEGVHDAADIALAQQLQAEEDAHERRLVERSRAEDAARSSARPSSPTSTPLAPPAPSSAPVERVRVDESSVPPPPRRGGAEASGRKLSRRSAGSAEGRKKEDKCLVM</sequence>
<dbReference type="GO" id="GO:0004843">
    <property type="term" value="F:cysteine-type deubiquitinase activity"/>
    <property type="evidence" value="ECO:0007669"/>
    <property type="project" value="InterPro"/>
</dbReference>
<dbReference type="InterPro" id="IPR007518">
    <property type="entry name" value="MINDY"/>
</dbReference>
<reference evidence="3 4" key="1">
    <citation type="journal article" date="2015" name="Front. Microbiol.">
        <title>Genome sequence of the plant growth promoting endophytic yeast Rhodotorula graminis WP1.</title>
        <authorList>
            <person name="Firrincieli A."/>
            <person name="Otillar R."/>
            <person name="Salamov A."/>
            <person name="Schmutz J."/>
            <person name="Khan Z."/>
            <person name="Redman R.S."/>
            <person name="Fleck N.D."/>
            <person name="Lindquist E."/>
            <person name="Grigoriev I.V."/>
            <person name="Doty S.L."/>
        </authorList>
    </citation>
    <scope>NUCLEOTIDE SEQUENCE [LARGE SCALE GENOMIC DNA]</scope>
    <source>
        <strain evidence="3 4">WP1</strain>
    </source>
</reference>
<dbReference type="PANTHER" id="PTHR18063">
    <property type="entry name" value="NF-E2 INDUCIBLE PROTEIN"/>
    <property type="match status" value="1"/>
</dbReference>
<name>A0A194S7U7_RHOGW</name>
<dbReference type="GeneID" id="28976871"/>